<dbReference type="AlphaFoldDB" id="A0A6B8W4P6"/>
<dbReference type="InterPro" id="IPR010985">
    <property type="entry name" value="Ribbon_hlx_hlx"/>
</dbReference>
<organism evidence="2 3">
    <name type="scientific">Corynebacterium comes</name>
    <dbReference type="NCBI Taxonomy" id="2675218"/>
    <lineage>
        <taxon>Bacteria</taxon>
        <taxon>Bacillati</taxon>
        <taxon>Actinomycetota</taxon>
        <taxon>Actinomycetes</taxon>
        <taxon>Mycobacteriales</taxon>
        <taxon>Corynebacteriaceae</taxon>
        <taxon>Corynebacterium</taxon>
    </lineage>
</organism>
<gene>
    <name evidence="2" type="ORF">CETAM_13405</name>
</gene>
<dbReference type="GO" id="GO:0006355">
    <property type="term" value="P:regulation of DNA-templated transcription"/>
    <property type="evidence" value="ECO:0007669"/>
    <property type="project" value="InterPro"/>
</dbReference>
<accession>A0A6B8W4P6</accession>
<dbReference type="InterPro" id="IPR002145">
    <property type="entry name" value="CopG"/>
</dbReference>
<dbReference type="RefSeq" id="WP_156229539.1">
    <property type="nucleotide sequence ID" value="NZ_CP046454.1"/>
</dbReference>
<protein>
    <submittedName>
        <fullName evidence="2">Ribbon-helix-helix protein, copG family</fullName>
    </submittedName>
</protein>
<dbReference type="EMBL" id="CP046454">
    <property type="protein sequence ID" value="QGU05906.1"/>
    <property type="molecule type" value="Genomic_DNA"/>
</dbReference>
<dbReference type="Pfam" id="PF01402">
    <property type="entry name" value="RHH_1"/>
    <property type="match status" value="1"/>
</dbReference>
<evidence type="ECO:0000313" key="3">
    <source>
        <dbReference type="Proteomes" id="UP000425178"/>
    </source>
</evidence>
<geneLocation type="plasmid" evidence="2 3">
    <name>pCETAM</name>
</geneLocation>
<sequence length="58" mass="6477">MTDTTHSPQQPSRVVSVRLDTATIARLDRLAERTSRSRGFYLKAAIQAMLPVMGLFTI</sequence>
<evidence type="ECO:0000313" key="2">
    <source>
        <dbReference type="EMBL" id="QGU05906.1"/>
    </source>
</evidence>
<dbReference type="CDD" id="cd22233">
    <property type="entry name" value="RHH_CopAso-like"/>
    <property type="match status" value="1"/>
</dbReference>
<keyword evidence="2" id="KW-0614">Plasmid</keyword>
<evidence type="ECO:0000259" key="1">
    <source>
        <dbReference type="Pfam" id="PF01402"/>
    </source>
</evidence>
<dbReference type="Proteomes" id="UP000425178">
    <property type="component" value="Plasmid pCETAM"/>
</dbReference>
<dbReference type="SUPFAM" id="SSF47598">
    <property type="entry name" value="Ribbon-helix-helix"/>
    <property type="match status" value="1"/>
</dbReference>
<keyword evidence="3" id="KW-1185">Reference proteome</keyword>
<reference evidence="2 3" key="1">
    <citation type="journal article" date="2021" name="Int. J. Syst. Evol. Microbiol.">
        <title>Classification of three corynebacterial strains isolated from a small paddock in North Rhine-Westphalia: proposal of &lt;i&gt;Corynebacterium kalinowskii&lt;/i&gt; sp. nov., &lt;i&gt;Corynebacterium comes&lt;/i&gt; sp. nov. and &lt;i&gt;Corynebacterium occultum&lt;/i&gt; sp. nov.</title>
        <authorList>
            <person name="Schaffert L."/>
            <person name="Ruwe M."/>
            <person name="Milse J."/>
            <person name="Hanuschka K."/>
            <person name="Ortseifen V."/>
            <person name="Droste J."/>
            <person name="Brandt D."/>
            <person name="Schl L."/>
            <person name="Kutter Y."/>
            <person name="Vinke S."/>
            <person name="Vieh P."/>
            <person name="Jacob L."/>
            <person name="L N.C."/>
            <person name="Schulte-Berndt E."/>
            <person name="Hain C."/>
            <person name="Linder M."/>
            <person name="Schmidt P."/>
            <person name="Wollenschl L."/>
            <person name="Luttermann T."/>
            <person name="Thieme E."/>
            <person name="Hassa J."/>
            <person name="Haak M."/>
            <person name="Wittchen M."/>
            <person name="Mentz A."/>
            <person name="Persicke M."/>
            <person name="Busche T."/>
            <person name="R C."/>
        </authorList>
    </citation>
    <scope>NUCLEOTIDE SEQUENCE [LARGE SCALE GENOMIC DNA]</scope>
    <source>
        <strain evidence="2 3">2019</strain>
    </source>
</reference>
<feature type="domain" description="Ribbon-helix-helix protein CopG" evidence="1">
    <location>
        <begin position="14"/>
        <end position="47"/>
    </location>
</feature>
<proteinExistence type="predicted"/>
<name>A0A6B8W4P6_9CORY</name>
<dbReference type="KEGG" id="ccoe:CETAM_13405"/>